<proteinExistence type="predicted"/>
<reference evidence="1" key="1">
    <citation type="submission" date="2021-06" db="EMBL/GenBank/DDBJ databases">
        <authorList>
            <person name="Kallberg Y."/>
            <person name="Tangrot J."/>
            <person name="Rosling A."/>
        </authorList>
    </citation>
    <scope>NUCLEOTIDE SEQUENCE</scope>
    <source>
        <strain evidence="1">MA461A</strain>
    </source>
</reference>
<sequence>LLYPYLHNFKTVYVKWKGQSYEVELDTDAPASDFKAQLFSMTDVEPSRQKIMIKGGILK</sequence>
<evidence type="ECO:0000313" key="2">
    <source>
        <dbReference type="Proteomes" id="UP000789920"/>
    </source>
</evidence>
<dbReference type="EMBL" id="CAJVQC010133117">
    <property type="protein sequence ID" value="CAG8842143.1"/>
    <property type="molecule type" value="Genomic_DNA"/>
</dbReference>
<keyword evidence="2" id="KW-1185">Reference proteome</keyword>
<name>A0ACA9SK15_9GLOM</name>
<evidence type="ECO:0000313" key="1">
    <source>
        <dbReference type="EMBL" id="CAG8842143.1"/>
    </source>
</evidence>
<accession>A0ACA9SK15</accession>
<feature type="non-terminal residue" evidence="1">
    <location>
        <position position="59"/>
    </location>
</feature>
<feature type="non-terminal residue" evidence="1">
    <location>
        <position position="1"/>
    </location>
</feature>
<comment type="caution">
    <text evidence="1">The sequence shown here is derived from an EMBL/GenBank/DDBJ whole genome shotgun (WGS) entry which is preliminary data.</text>
</comment>
<dbReference type="Proteomes" id="UP000789920">
    <property type="component" value="Unassembled WGS sequence"/>
</dbReference>
<organism evidence="1 2">
    <name type="scientific">Racocetra persica</name>
    <dbReference type="NCBI Taxonomy" id="160502"/>
    <lineage>
        <taxon>Eukaryota</taxon>
        <taxon>Fungi</taxon>
        <taxon>Fungi incertae sedis</taxon>
        <taxon>Mucoromycota</taxon>
        <taxon>Glomeromycotina</taxon>
        <taxon>Glomeromycetes</taxon>
        <taxon>Diversisporales</taxon>
        <taxon>Gigasporaceae</taxon>
        <taxon>Racocetra</taxon>
    </lineage>
</organism>
<gene>
    <name evidence="1" type="ORF">RPERSI_LOCUS32183</name>
</gene>
<protein>
    <submittedName>
        <fullName evidence="1">27091_t:CDS:1</fullName>
    </submittedName>
</protein>